<comment type="subunit">
    <text evidence="4 14">Homohexamer.</text>
</comment>
<evidence type="ECO:0000256" key="5">
    <source>
        <dbReference type="ARBA" id="ARBA00022527"/>
    </source>
</evidence>
<comment type="catalytic activity">
    <reaction evidence="13 14">
        <text>[HPr protein]-O-phospho-L-serine + phosphate + H(+) = [HPr protein]-L-serine + diphosphate</text>
        <dbReference type="Rhea" id="RHEA:46604"/>
        <dbReference type="Rhea" id="RHEA-COMP:11602"/>
        <dbReference type="Rhea" id="RHEA-COMP:11603"/>
        <dbReference type="ChEBI" id="CHEBI:15378"/>
        <dbReference type="ChEBI" id="CHEBI:29999"/>
        <dbReference type="ChEBI" id="CHEBI:33019"/>
        <dbReference type="ChEBI" id="CHEBI:43474"/>
        <dbReference type="ChEBI" id="CHEBI:83421"/>
    </reaction>
</comment>
<dbReference type="InterPro" id="IPR028979">
    <property type="entry name" value="Ser_kin/Pase_Hpr-like_N_sf"/>
</dbReference>
<comment type="function">
    <text evidence="14">Catalyzes the ATP- as well as the pyrophosphate-dependent phosphorylation of a specific serine residue in HPr, a phosphocarrier protein of the phosphoenolpyruvate-dependent sugar phosphotransferase system (PTS). HprK/P also catalyzes the pyrophosphate-producing, inorganic phosphate-dependent dephosphorylation (phosphorolysis) of seryl-phosphorylated HPr (P-Ser-HPr).</text>
</comment>
<dbReference type="GO" id="GO:0000155">
    <property type="term" value="F:phosphorelay sensor kinase activity"/>
    <property type="evidence" value="ECO:0007669"/>
    <property type="project" value="InterPro"/>
</dbReference>
<evidence type="ECO:0000256" key="4">
    <source>
        <dbReference type="ARBA" id="ARBA00011643"/>
    </source>
</evidence>
<dbReference type="Proteomes" id="UP000294480">
    <property type="component" value="Unassembled WGS sequence"/>
</dbReference>
<dbReference type="EC" id="2.7.4.-" evidence="14"/>
<dbReference type="InterPro" id="IPR003755">
    <property type="entry name" value="HPr(Ser)_kin/Pase"/>
</dbReference>
<dbReference type="InterPro" id="IPR027417">
    <property type="entry name" value="P-loop_NTPase"/>
</dbReference>
<dbReference type="Pfam" id="PF02603">
    <property type="entry name" value="Hpr_kinase_N"/>
    <property type="match status" value="1"/>
</dbReference>
<comment type="similarity">
    <text evidence="3 14">Belongs to the HPrK/P family.</text>
</comment>
<dbReference type="CDD" id="cd01918">
    <property type="entry name" value="HprK_C"/>
    <property type="match status" value="1"/>
</dbReference>
<sequence>MQSIAALFNEVSERLELTWFAGQDGAFRILAKSRAASADLVGHLNPIHSTRIQIIGKAELAYFDWLTEEKRLEYLNDFLTYGEPPAIMVGDKLLPPDFLVGWCNTHAIPLFHSPESAADLIDYLRVYFNRMFAEQCTRHGVLMDVLGVGVLICGESGLGKSELALELISRGHGLVADDAVELLRTAPDYIEGRCPSLLQNLLEVRGIGLLDIKTIFGETAVRRKIKLRLIAQLIKRSELEEHYERLPSQTLTEEILGVDVRKVVLPVAAGRNLAVLLEAAVRSTVMQLRGINTLKDFMERQRLAMEQHNQYPLPTQSGQSDI</sequence>
<dbReference type="SUPFAM" id="SSF75138">
    <property type="entry name" value="HprK N-terminal domain-like"/>
    <property type="match status" value="1"/>
</dbReference>
<dbReference type="EMBL" id="SNZE01000010">
    <property type="protein sequence ID" value="TDR31420.1"/>
    <property type="molecule type" value="Genomic_DNA"/>
</dbReference>
<keyword evidence="10 14" id="KW-0067">ATP-binding</keyword>
<keyword evidence="8 14" id="KW-0547">Nucleotide-binding</keyword>
<evidence type="ECO:0000313" key="17">
    <source>
        <dbReference type="EMBL" id="TDR31420.1"/>
    </source>
</evidence>
<dbReference type="EC" id="2.7.11.-" evidence="14"/>
<keyword evidence="9 14" id="KW-0418">Kinase</keyword>
<keyword evidence="6 14" id="KW-0808">Transferase</keyword>
<dbReference type="Gene3D" id="3.40.50.300">
    <property type="entry name" value="P-loop containing nucleotide triphosphate hydrolases"/>
    <property type="match status" value="1"/>
</dbReference>
<feature type="binding site" evidence="14">
    <location>
        <position position="161"/>
    </location>
    <ligand>
        <name>Mg(2+)</name>
        <dbReference type="ChEBI" id="CHEBI:18420"/>
    </ligand>
</feature>
<dbReference type="OrthoDB" id="9778803at2"/>
<dbReference type="Pfam" id="PF07475">
    <property type="entry name" value="Hpr_kinase_C"/>
    <property type="match status" value="1"/>
</dbReference>
<dbReference type="InterPro" id="IPR011126">
    <property type="entry name" value="Hpr_kin/Pase_Hpr_N"/>
</dbReference>
<comment type="cofactor">
    <cofactor evidence="2 14">
        <name>Mg(2+)</name>
        <dbReference type="ChEBI" id="CHEBI:18420"/>
    </cofactor>
</comment>
<keyword evidence="7 14" id="KW-0479">Metal-binding</keyword>
<evidence type="ECO:0000256" key="13">
    <source>
        <dbReference type="ARBA" id="ARBA00047657"/>
    </source>
</evidence>
<evidence type="ECO:0000313" key="18">
    <source>
        <dbReference type="Proteomes" id="UP000294480"/>
    </source>
</evidence>
<comment type="miscellaneous">
    <text evidence="14">Both phosphorylation and phosphorolysis are carried out by the same active site and suggest a common mechanism for both reactions.</text>
</comment>
<proteinExistence type="inferred from homology"/>
<evidence type="ECO:0000256" key="1">
    <source>
        <dbReference type="ARBA" id="ARBA00001120"/>
    </source>
</evidence>
<evidence type="ECO:0000259" key="16">
    <source>
        <dbReference type="Pfam" id="PF07475"/>
    </source>
</evidence>
<feature type="binding site" evidence="14">
    <location>
        <position position="203"/>
    </location>
    <ligand>
        <name>Mg(2+)</name>
        <dbReference type="ChEBI" id="CHEBI:18420"/>
    </ligand>
</feature>
<feature type="binding site" evidence="14">
    <location>
        <begin position="154"/>
        <end position="161"/>
    </location>
    <ligand>
        <name>ATP</name>
        <dbReference type="ChEBI" id="CHEBI:30616"/>
    </ligand>
</feature>
<dbReference type="PANTHER" id="PTHR30305:SF1">
    <property type="entry name" value="HPR KINASE_PHOSPHORYLASE"/>
    <property type="match status" value="1"/>
</dbReference>
<comment type="domain">
    <text evidence="14">The Walker A ATP-binding motif also binds Pi and PPi.</text>
</comment>
<gene>
    <name evidence="14" type="primary">hprK</name>
    <name evidence="17" type="ORF">DFR44_11068</name>
</gene>
<dbReference type="PANTHER" id="PTHR30305">
    <property type="entry name" value="PROTEIN YJDM-RELATED"/>
    <property type="match status" value="1"/>
</dbReference>
<evidence type="ECO:0000256" key="10">
    <source>
        <dbReference type="ARBA" id="ARBA00022840"/>
    </source>
</evidence>
<name>A0A4R6Y7T7_9BURK</name>
<dbReference type="GO" id="GO:0004712">
    <property type="term" value="F:protein serine/threonine/tyrosine kinase activity"/>
    <property type="evidence" value="ECO:0007669"/>
    <property type="project" value="UniProtKB-UniRule"/>
</dbReference>
<evidence type="ECO:0000256" key="7">
    <source>
        <dbReference type="ARBA" id="ARBA00022723"/>
    </source>
</evidence>
<comment type="catalytic activity">
    <reaction evidence="1 14">
        <text>[HPr protein]-L-serine + ATP = [HPr protein]-O-phospho-L-serine + ADP + H(+)</text>
        <dbReference type="Rhea" id="RHEA:46600"/>
        <dbReference type="Rhea" id="RHEA-COMP:11602"/>
        <dbReference type="Rhea" id="RHEA-COMP:11603"/>
        <dbReference type="ChEBI" id="CHEBI:15378"/>
        <dbReference type="ChEBI" id="CHEBI:29999"/>
        <dbReference type="ChEBI" id="CHEBI:30616"/>
        <dbReference type="ChEBI" id="CHEBI:83421"/>
        <dbReference type="ChEBI" id="CHEBI:456216"/>
    </reaction>
</comment>
<comment type="caution">
    <text evidence="17">The sequence shown here is derived from an EMBL/GenBank/DDBJ whole genome shotgun (WGS) entry which is preliminary data.</text>
</comment>
<dbReference type="GO" id="GO:0004674">
    <property type="term" value="F:protein serine/threonine kinase activity"/>
    <property type="evidence" value="ECO:0007669"/>
    <property type="project" value="UniProtKB-KW"/>
</dbReference>
<evidence type="ECO:0000256" key="11">
    <source>
        <dbReference type="ARBA" id="ARBA00022842"/>
    </source>
</evidence>
<evidence type="ECO:0000256" key="14">
    <source>
        <dbReference type="HAMAP-Rule" id="MF_01249"/>
    </source>
</evidence>
<dbReference type="Gene3D" id="3.40.1390.20">
    <property type="entry name" value="HprK N-terminal domain-like"/>
    <property type="match status" value="1"/>
</dbReference>
<keyword evidence="12 14" id="KW-0511">Multifunctional enzyme</keyword>
<evidence type="ECO:0000256" key="2">
    <source>
        <dbReference type="ARBA" id="ARBA00001946"/>
    </source>
</evidence>
<feature type="domain" description="HPr(Ser) kinase/phosphorylase N-terminal" evidence="15">
    <location>
        <begin position="4"/>
        <end position="127"/>
    </location>
</feature>
<evidence type="ECO:0000256" key="12">
    <source>
        <dbReference type="ARBA" id="ARBA00023268"/>
    </source>
</evidence>
<dbReference type="InterPro" id="IPR011104">
    <property type="entry name" value="Hpr_kin/Pase_C"/>
</dbReference>
<feature type="region of interest" description="Important for the catalytic mechanism of dephosphorylation" evidence="14">
    <location>
        <begin position="266"/>
        <end position="271"/>
    </location>
</feature>
<dbReference type="GO" id="GO:0005524">
    <property type="term" value="F:ATP binding"/>
    <property type="evidence" value="ECO:0007669"/>
    <property type="project" value="UniProtKB-UniRule"/>
</dbReference>
<evidence type="ECO:0000256" key="3">
    <source>
        <dbReference type="ARBA" id="ARBA00006883"/>
    </source>
</evidence>
<dbReference type="GO" id="GO:0000287">
    <property type="term" value="F:magnesium ion binding"/>
    <property type="evidence" value="ECO:0007669"/>
    <property type="project" value="UniProtKB-UniRule"/>
</dbReference>
<feature type="active site" evidence="14">
    <location>
        <position position="160"/>
    </location>
</feature>
<evidence type="ECO:0000259" key="15">
    <source>
        <dbReference type="Pfam" id="PF02603"/>
    </source>
</evidence>
<evidence type="ECO:0000256" key="9">
    <source>
        <dbReference type="ARBA" id="ARBA00022777"/>
    </source>
</evidence>
<protein>
    <recommendedName>
        <fullName evidence="14">HPr kinase/phosphorylase</fullName>
        <shortName evidence="14">HPrK/P</shortName>
        <ecNumber evidence="14">2.7.11.-</ecNumber>
        <ecNumber evidence="14">2.7.4.-</ecNumber>
    </recommendedName>
    <alternativeName>
        <fullName evidence="14">HPr(Ser) kinase/phosphorylase</fullName>
    </alternativeName>
</protein>
<dbReference type="AlphaFoldDB" id="A0A4R6Y7T7"/>
<dbReference type="SUPFAM" id="SSF53795">
    <property type="entry name" value="PEP carboxykinase-like"/>
    <property type="match status" value="1"/>
</dbReference>
<keyword evidence="18" id="KW-1185">Reference proteome</keyword>
<reference evidence="17 18" key="1">
    <citation type="submission" date="2019-03" db="EMBL/GenBank/DDBJ databases">
        <title>Genomic Encyclopedia of Type Strains, Phase IV (KMG-IV): sequencing the most valuable type-strain genomes for metagenomic binning, comparative biology and taxonomic classification.</title>
        <authorList>
            <person name="Goeker M."/>
        </authorList>
    </citation>
    <scope>NUCLEOTIDE SEQUENCE [LARGE SCALE GENOMIC DNA]</scope>
    <source>
        <strain evidence="17 18">DSM 102852</strain>
    </source>
</reference>
<organism evidence="17 18">
    <name type="scientific">Hydromonas duriensis</name>
    <dbReference type="NCBI Taxonomy" id="1527608"/>
    <lineage>
        <taxon>Bacteria</taxon>
        <taxon>Pseudomonadati</taxon>
        <taxon>Pseudomonadota</taxon>
        <taxon>Betaproteobacteria</taxon>
        <taxon>Burkholderiales</taxon>
        <taxon>Burkholderiaceae</taxon>
        <taxon>Hydromonas</taxon>
    </lineage>
</organism>
<feature type="domain" description="HPr kinase/phosphorylase C-terminal" evidence="16">
    <location>
        <begin position="132"/>
        <end position="301"/>
    </location>
</feature>
<feature type="active site" evidence="14">
    <location>
        <position position="139"/>
    </location>
</feature>
<evidence type="ECO:0000256" key="8">
    <source>
        <dbReference type="ARBA" id="ARBA00022741"/>
    </source>
</evidence>
<evidence type="ECO:0000256" key="6">
    <source>
        <dbReference type="ARBA" id="ARBA00022679"/>
    </source>
</evidence>
<feature type="region of interest" description="Important for the catalytic mechanism of both phosphorylation and dephosphorylation" evidence="14">
    <location>
        <begin position="202"/>
        <end position="211"/>
    </location>
</feature>
<dbReference type="FunFam" id="3.40.50.300:FF:000174">
    <property type="entry name" value="HPr kinase/phosphorylase"/>
    <property type="match status" value="1"/>
</dbReference>
<dbReference type="GO" id="GO:0006109">
    <property type="term" value="P:regulation of carbohydrate metabolic process"/>
    <property type="evidence" value="ECO:0007669"/>
    <property type="project" value="UniProtKB-UniRule"/>
</dbReference>
<dbReference type="HAMAP" id="MF_01249">
    <property type="entry name" value="HPr_kinase"/>
    <property type="match status" value="1"/>
</dbReference>
<feature type="active site" evidence="14">
    <location>
        <position position="245"/>
    </location>
</feature>
<keyword evidence="11 14" id="KW-0460">Magnesium</keyword>
<feature type="active site" description="Proton acceptor; for phosphorylation activity. Proton donor; for dephosphorylation activity" evidence="14">
    <location>
        <position position="178"/>
    </location>
</feature>
<dbReference type="NCBIfam" id="TIGR00679">
    <property type="entry name" value="hpr-ser"/>
    <property type="match status" value="1"/>
</dbReference>
<keyword evidence="5 14" id="KW-0723">Serine/threonine-protein kinase</keyword>
<accession>A0A4R6Y7T7</accession>